<gene>
    <name evidence="1" type="ORF">M0812_07870</name>
</gene>
<reference evidence="1" key="1">
    <citation type="submission" date="2022-08" db="EMBL/GenBank/DDBJ databases">
        <title>Novel sulphate-reducing endosymbionts in the free-living metamonad Anaeramoeba.</title>
        <authorList>
            <person name="Jerlstrom-Hultqvist J."/>
            <person name="Cepicka I."/>
            <person name="Gallot-Lavallee L."/>
            <person name="Salas-Leiva D."/>
            <person name="Curtis B.A."/>
            <person name="Zahonova K."/>
            <person name="Pipaliya S."/>
            <person name="Dacks J."/>
            <person name="Roger A.J."/>
        </authorList>
    </citation>
    <scope>NUCLEOTIDE SEQUENCE</scope>
    <source>
        <strain evidence="1">Busselton2</strain>
    </source>
</reference>
<name>A0AAV8A444_9EUKA</name>
<accession>A0AAV8A444</accession>
<organism evidence="1 2">
    <name type="scientific">Anaeramoeba flamelloides</name>
    <dbReference type="NCBI Taxonomy" id="1746091"/>
    <lineage>
        <taxon>Eukaryota</taxon>
        <taxon>Metamonada</taxon>
        <taxon>Anaeramoebidae</taxon>
        <taxon>Anaeramoeba</taxon>
    </lineage>
</organism>
<dbReference type="AlphaFoldDB" id="A0AAV8A444"/>
<evidence type="ECO:0000313" key="1">
    <source>
        <dbReference type="EMBL" id="KAJ3446875.1"/>
    </source>
</evidence>
<comment type="caution">
    <text evidence="1">The sequence shown here is derived from an EMBL/GenBank/DDBJ whole genome shotgun (WGS) entry which is preliminary data.</text>
</comment>
<proteinExistence type="predicted"/>
<evidence type="ECO:0000313" key="2">
    <source>
        <dbReference type="Proteomes" id="UP001146793"/>
    </source>
</evidence>
<dbReference type="EMBL" id="JANTQA010000018">
    <property type="protein sequence ID" value="KAJ3446875.1"/>
    <property type="molecule type" value="Genomic_DNA"/>
</dbReference>
<dbReference type="Proteomes" id="UP001146793">
    <property type="component" value="Unassembled WGS sequence"/>
</dbReference>
<sequence length="182" mass="22127">MDSNSNSIATDSEFFELKNNEAIVQTHHLNKQYCRLFNFLKNWNIHGLNHDKYNQDLKYKDKQKLKVPPGTIFEYFCFQNNKDSENKKEKEKLVQIFKSKSDKERREYKDQWIGVWDEFRTKFENTLSTKNQFLSDNPFLYEDLDESDLPIWLFNDEVIFFFFFSFDFKDYVGNSTIYLNTF</sequence>
<protein>
    <submittedName>
        <fullName evidence="1">Uncharacterized protein</fullName>
    </submittedName>
</protein>